<dbReference type="Pfam" id="PF00551">
    <property type="entry name" value="Formyl_trans_N"/>
    <property type="match status" value="1"/>
</dbReference>
<dbReference type="GO" id="GO:0004479">
    <property type="term" value="F:methionyl-tRNA formyltransferase activity"/>
    <property type="evidence" value="ECO:0007669"/>
    <property type="project" value="TreeGrafter"/>
</dbReference>
<dbReference type="PANTHER" id="PTHR11138">
    <property type="entry name" value="METHIONYL-TRNA FORMYLTRANSFERASE"/>
    <property type="match status" value="1"/>
</dbReference>
<keyword evidence="3" id="KW-0808">Transferase</keyword>
<dbReference type="Proteomes" id="UP000252355">
    <property type="component" value="Unassembled WGS sequence"/>
</dbReference>
<sequence>MQVVYVTSDVTYVRDNYLHLLAEVTDPRRLPPGITVQEVVLLRIPTWLVLRNAVGLPILGAPRVGFALLRNLLRARLSDPRVRLLQERRIPLYRCRSMNEPSTLAHFRQRAPDLIVNFRTRNIYQAEILGLPRLGCLNIHHGLLPDHRGTMCDLWAWAEGRPVGFTIHWMNEKIDDGRWLVRREVDVSGVSSYLDIPMASSRVEADALLEALRLIQEKGSGVGEPNRSRGLPHTRNPTAAQIQAMRRRGLRL</sequence>
<accession>A0A367ZNN5</accession>
<gene>
    <name evidence="3" type="ORF">OZSIB_4207</name>
</gene>
<evidence type="ECO:0000256" key="1">
    <source>
        <dbReference type="SAM" id="MobiDB-lite"/>
    </source>
</evidence>
<dbReference type="Gene3D" id="3.40.50.170">
    <property type="entry name" value="Formyl transferase, N-terminal domain"/>
    <property type="match status" value="1"/>
</dbReference>
<feature type="domain" description="Formyl transferase N-terminal" evidence="2">
    <location>
        <begin position="72"/>
        <end position="211"/>
    </location>
</feature>
<organism evidence="3 4">
    <name type="scientific">Candidatus Ozemobacter sibiricus</name>
    <dbReference type="NCBI Taxonomy" id="2268124"/>
    <lineage>
        <taxon>Bacteria</taxon>
        <taxon>Candidatus Ozemobacteria</taxon>
        <taxon>Candidatus Ozemobacterales</taxon>
        <taxon>Candidatus Ozemobacteraceae</taxon>
        <taxon>Candidatus Ozemobacter</taxon>
    </lineage>
</organism>
<comment type="caution">
    <text evidence="3">The sequence shown here is derived from an EMBL/GenBank/DDBJ whole genome shotgun (WGS) entry which is preliminary data.</text>
</comment>
<dbReference type="SUPFAM" id="SSF53328">
    <property type="entry name" value="Formyltransferase"/>
    <property type="match status" value="1"/>
</dbReference>
<dbReference type="InterPro" id="IPR002376">
    <property type="entry name" value="Formyl_transf_N"/>
</dbReference>
<dbReference type="InterPro" id="IPR001555">
    <property type="entry name" value="GART_AS"/>
</dbReference>
<dbReference type="PANTHER" id="PTHR11138:SF5">
    <property type="entry name" value="METHIONYL-TRNA FORMYLTRANSFERASE, MITOCHONDRIAL"/>
    <property type="match status" value="1"/>
</dbReference>
<protein>
    <submittedName>
        <fullName evidence="3">Methionyl-tRNA formyltransferase</fullName>
    </submittedName>
</protein>
<name>A0A367ZNN5_9BACT</name>
<evidence type="ECO:0000259" key="2">
    <source>
        <dbReference type="Pfam" id="PF00551"/>
    </source>
</evidence>
<dbReference type="GO" id="GO:0005829">
    <property type="term" value="C:cytosol"/>
    <property type="evidence" value="ECO:0007669"/>
    <property type="project" value="TreeGrafter"/>
</dbReference>
<reference evidence="3 4" key="1">
    <citation type="submission" date="2018-05" db="EMBL/GenBank/DDBJ databases">
        <title>A metagenomic window into the 2 km-deep terrestrial subsurface aquifer revealed taxonomically and functionally diverse microbial community comprising novel uncultured bacterial lineages.</title>
        <authorList>
            <person name="Kadnikov V.V."/>
            <person name="Mardanov A.V."/>
            <person name="Beletsky A.V."/>
            <person name="Banks D."/>
            <person name="Pimenov N.V."/>
            <person name="Frank Y.A."/>
            <person name="Karnachuk O.V."/>
            <person name="Ravin N.V."/>
        </authorList>
    </citation>
    <scope>NUCLEOTIDE SEQUENCE [LARGE SCALE GENOMIC DNA]</scope>
    <source>
        <strain evidence="3">BY5</strain>
    </source>
</reference>
<dbReference type="InterPro" id="IPR036477">
    <property type="entry name" value="Formyl_transf_N_sf"/>
</dbReference>
<evidence type="ECO:0000313" key="3">
    <source>
        <dbReference type="EMBL" id="RCK79735.1"/>
    </source>
</evidence>
<evidence type="ECO:0000313" key="4">
    <source>
        <dbReference type="Proteomes" id="UP000252355"/>
    </source>
</evidence>
<feature type="region of interest" description="Disordered" evidence="1">
    <location>
        <begin position="220"/>
        <end position="240"/>
    </location>
</feature>
<dbReference type="PROSITE" id="PS00373">
    <property type="entry name" value="GART"/>
    <property type="match status" value="1"/>
</dbReference>
<dbReference type="AlphaFoldDB" id="A0A367ZNN5"/>
<proteinExistence type="predicted"/>
<dbReference type="EMBL" id="QOQW01000011">
    <property type="protein sequence ID" value="RCK79735.1"/>
    <property type="molecule type" value="Genomic_DNA"/>
</dbReference>